<sequence length="199" mass="21792">MTMNRREALKGTAMILGYAFTGSTVAALMQSCDSGAKLTWIPQVLSETQAKTLSAIVDRILPKTATPGALEVGVDQFIDKILQKVFPEDIQKGFSGGLDSFNAAANTAFGKDFTNGSAEQQDQLIRDFEEKSGPLPGSMWGFSFGEPTEFPFYRMMKELALMGYFQSEKVGKEILAYNPIPGPYEGCIPYSDVGKIWTE</sequence>
<dbReference type="PROSITE" id="PS51257">
    <property type="entry name" value="PROKAR_LIPOPROTEIN"/>
    <property type="match status" value="1"/>
</dbReference>
<accession>A0A1H3K705</accession>
<reference evidence="1 2" key="1">
    <citation type="submission" date="2016-10" db="EMBL/GenBank/DDBJ databases">
        <authorList>
            <person name="Varghese N."/>
            <person name="Submissions S."/>
        </authorList>
    </citation>
    <scope>NUCLEOTIDE SEQUENCE [LARGE SCALE GENOMIC DNA]</scope>
    <source>
        <strain evidence="1 2">DSM 17997</strain>
    </source>
</reference>
<keyword evidence="2" id="KW-1185">Reference proteome</keyword>
<evidence type="ECO:0000313" key="1">
    <source>
        <dbReference type="EMBL" id="SDY47923.1"/>
    </source>
</evidence>
<proteinExistence type="predicted"/>
<dbReference type="Proteomes" id="UP000199663">
    <property type="component" value="Unassembled WGS sequence"/>
</dbReference>
<protein>
    <submittedName>
        <fullName evidence="1">Gluconate 2-dehydrogenase subunit 3</fullName>
    </submittedName>
</protein>
<dbReference type="InterPro" id="IPR027056">
    <property type="entry name" value="Gluconate_2DH_su3"/>
</dbReference>
<comment type="caution">
    <text evidence="1">The sequence shown here is derived from an EMBL/GenBank/DDBJ whole genome shotgun (WGS) entry which is preliminary data.</text>
</comment>
<evidence type="ECO:0000313" key="2">
    <source>
        <dbReference type="Proteomes" id="UP000199663"/>
    </source>
</evidence>
<dbReference type="EMBL" id="FNQC01000001">
    <property type="protein sequence ID" value="SDY47923.1"/>
    <property type="molecule type" value="Genomic_DNA"/>
</dbReference>
<gene>
    <name evidence="1" type="ORF">SAMN05444412_101279</name>
</gene>
<name>A0A1H3K705_9BACT</name>
<organism evidence="1 2">
    <name type="scientific">Rhodonellum ikkaensis</name>
    <dbReference type="NCBI Taxonomy" id="336829"/>
    <lineage>
        <taxon>Bacteria</taxon>
        <taxon>Pseudomonadati</taxon>
        <taxon>Bacteroidota</taxon>
        <taxon>Cytophagia</taxon>
        <taxon>Cytophagales</taxon>
        <taxon>Cytophagaceae</taxon>
        <taxon>Rhodonellum</taxon>
    </lineage>
</organism>
<dbReference type="Pfam" id="PF13618">
    <property type="entry name" value="Gluconate_2-dh3"/>
    <property type="match status" value="1"/>
</dbReference>